<dbReference type="InterPro" id="IPR004635">
    <property type="entry name" value="Pept_S49_SppA"/>
</dbReference>
<dbReference type="Proteomes" id="UP000198642">
    <property type="component" value="Unassembled WGS sequence"/>
</dbReference>
<keyword evidence="2 6" id="KW-0645">Protease</keyword>
<keyword evidence="3" id="KW-0378">Hydrolase</keyword>
<dbReference type="GO" id="GO:0006508">
    <property type="term" value="P:proteolysis"/>
    <property type="evidence" value="ECO:0007669"/>
    <property type="project" value="UniProtKB-KW"/>
</dbReference>
<dbReference type="RefSeq" id="WP_090238672.1">
    <property type="nucleotide sequence ID" value="NZ_FOJW01000010.1"/>
</dbReference>
<name>A0A1I0Z7X7_9BACI</name>
<dbReference type="InterPro" id="IPR047272">
    <property type="entry name" value="S49_SppA_C"/>
</dbReference>
<feature type="domain" description="Peptidase S49" evidence="5">
    <location>
        <begin position="128"/>
        <end position="274"/>
    </location>
</feature>
<dbReference type="Gene3D" id="3.90.226.10">
    <property type="entry name" value="2-enoyl-CoA Hydratase, Chain A, domain 1"/>
    <property type="match status" value="1"/>
</dbReference>
<keyword evidence="4" id="KW-0720">Serine protease</keyword>
<keyword evidence="7" id="KW-1185">Reference proteome</keyword>
<comment type="similarity">
    <text evidence="1">Belongs to the peptidase S49 family.</text>
</comment>
<organism evidence="6 7">
    <name type="scientific">Lentibacillus halodurans</name>
    <dbReference type="NCBI Taxonomy" id="237679"/>
    <lineage>
        <taxon>Bacteria</taxon>
        <taxon>Bacillati</taxon>
        <taxon>Bacillota</taxon>
        <taxon>Bacilli</taxon>
        <taxon>Bacillales</taxon>
        <taxon>Bacillaceae</taxon>
        <taxon>Lentibacillus</taxon>
    </lineage>
</organism>
<dbReference type="AlphaFoldDB" id="A0A1I0Z7X7"/>
<dbReference type="SUPFAM" id="SSF52096">
    <property type="entry name" value="ClpP/crotonase"/>
    <property type="match status" value="1"/>
</dbReference>
<dbReference type="OrthoDB" id="9764363at2"/>
<dbReference type="STRING" id="237679.SAMN04488072_11016"/>
<dbReference type="PANTHER" id="PTHR42987">
    <property type="entry name" value="PEPTIDASE S49"/>
    <property type="match status" value="1"/>
</dbReference>
<dbReference type="InterPro" id="IPR002142">
    <property type="entry name" value="Peptidase_S49"/>
</dbReference>
<dbReference type="EMBL" id="FOJW01000010">
    <property type="protein sequence ID" value="SFB21447.1"/>
    <property type="molecule type" value="Genomic_DNA"/>
</dbReference>
<dbReference type="NCBIfam" id="TIGR00706">
    <property type="entry name" value="SppA_dom"/>
    <property type="match status" value="1"/>
</dbReference>
<dbReference type="Gene3D" id="6.20.330.10">
    <property type="match status" value="1"/>
</dbReference>
<gene>
    <name evidence="6" type="ORF">SAMN04488072_11016</name>
</gene>
<evidence type="ECO:0000256" key="1">
    <source>
        <dbReference type="ARBA" id="ARBA00008683"/>
    </source>
</evidence>
<evidence type="ECO:0000259" key="5">
    <source>
        <dbReference type="Pfam" id="PF01343"/>
    </source>
</evidence>
<evidence type="ECO:0000256" key="2">
    <source>
        <dbReference type="ARBA" id="ARBA00022670"/>
    </source>
</evidence>
<sequence length="331" mass="36590">MNKKRWIALGIAVVLFAFSIGFRFISTLFSSDLEAMFDIPQQQYQEEVIEEGTGNKIAVLELDGVIQDISTSSLLNSGGYNHERFLKKMEHVGDDPTVDGIILRVNTPGGGVVESAEIHDKIVEVQEEHNKPVYVSMGNTAASGGYYISAPADKIVAHPATLTGSIGVIMQSFNFAELAENIGVDFNTIKSGEFKDIMSQSREMTDEEHDILQTMVDDMYADFVQVIVDGRDMPESEVRNLGDGRVYTGKQAADNGLVDDLGSLQDTATMMREDFEWPNAQVVEYKSAFEWNSFLGGTVQSMFGSEEANLMAIQELLQQSDGPRAMYLYSK</sequence>
<proteinExistence type="inferred from homology"/>
<accession>A0A1I0Z7X7</accession>
<dbReference type="GO" id="GO:0008236">
    <property type="term" value="F:serine-type peptidase activity"/>
    <property type="evidence" value="ECO:0007669"/>
    <property type="project" value="UniProtKB-KW"/>
</dbReference>
<evidence type="ECO:0000256" key="4">
    <source>
        <dbReference type="ARBA" id="ARBA00022825"/>
    </source>
</evidence>
<evidence type="ECO:0000313" key="6">
    <source>
        <dbReference type="EMBL" id="SFB21447.1"/>
    </source>
</evidence>
<dbReference type="CDD" id="cd07023">
    <property type="entry name" value="S49_Sppa_N_C"/>
    <property type="match status" value="1"/>
</dbReference>
<evidence type="ECO:0000313" key="7">
    <source>
        <dbReference type="Proteomes" id="UP000198642"/>
    </source>
</evidence>
<dbReference type="Pfam" id="PF01343">
    <property type="entry name" value="Peptidase_S49"/>
    <property type="match status" value="1"/>
</dbReference>
<reference evidence="6 7" key="1">
    <citation type="submission" date="2016-10" db="EMBL/GenBank/DDBJ databases">
        <authorList>
            <person name="de Groot N.N."/>
        </authorList>
    </citation>
    <scope>NUCLEOTIDE SEQUENCE [LARGE SCALE GENOMIC DNA]</scope>
    <source>
        <strain evidence="6 7">CGMCC 1.3702</strain>
    </source>
</reference>
<evidence type="ECO:0000256" key="3">
    <source>
        <dbReference type="ARBA" id="ARBA00022801"/>
    </source>
</evidence>
<dbReference type="InterPro" id="IPR029045">
    <property type="entry name" value="ClpP/crotonase-like_dom_sf"/>
</dbReference>
<dbReference type="PANTHER" id="PTHR42987:SF7">
    <property type="entry name" value="SIGNAL PEPTIDE PEPTIDASE SPPA-RELATED"/>
    <property type="match status" value="1"/>
</dbReference>
<protein>
    <submittedName>
        <fullName evidence="6">Protease-4</fullName>
    </submittedName>
</protein>